<evidence type="ECO:0000313" key="6">
    <source>
        <dbReference type="EMBL" id="KAF5339606.1"/>
    </source>
</evidence>
<dbReference type="EMBL" id="JAACJK010000007">
    <property type="protein sequence ID" value="KAF5339606.1"/>
    <property type="molecule type" value="Genomic_DNA"/>
</dbReference>
<dbReference type="SUPFAM" id="SSF56801">
    <property type="entry name" value="Acetyl-CoA synthetase-like"/>
    <property type="match status" value="1"/>
</dbReference>
<evidence type="ECO:0000259" key="5">
    <source>
        <dbReference type="Pfam" id="PF07993"/>
    </source>
</evidence>
<dbReference type="Gene3D" id="3.40.50.12780">
    <property type="entry name" value="N-terminal domain of ligase-like"/>
    <property type="match status" value="1"/>
</dbReference>
<dbReference type="Pfam" id="PF23562">
    <property type="entry name" value="AMP-binding_C_3"/>
    <property type="match status" value="1"/>
</dbReference>
<feature type="domain" description="AMP-dependent synthetase/ligase" evidence="4">
    <location>
        <begin position="80"/>
        <end position="255"/>
    </location>
</feature>
<dbReference type="InterPro" id="IPR051414">
    <property type="entry name" value="Adenylate-forming_Reductase"/>
</dbReference>
<organism evidence="6 7">
    <name type="scientific">Ephemerocybe angulata</name>
    <dbReference type="NCBI Taxonomy" id="980116"/>
    <lineage>
        <taxon>Eukaryota</taxon>
        <taxon>Fungi</taxon>
        <taxon>Dikarya</taxon>
        <taxon>Basidiomycota</taxon>
        <taxon>Agaricomycotina</taxon>
        <taxon>Agaricomycetes</taxon>
        <taxon>Agaricomycetidae</taxon>
        <taxon>Agaricales</taxon>
        <taxon>Agaricineae</taxon>
        <taxon>Psathyrellaceae</taxon>
        <taxon>Ephemerocybe</taxon>
    </lineage>
</organism>
<dbReference type="OrthoDB" id="429813at2759"/>
<dbReference type="InterPro" id="IPR042099">
    <property type="entry name" value="ANL_N_sf"/>
</dbReference>
<keyword evidence="1" id="KW-0596">Phosphopantetheine</keyword>
<feature type="region of interest" description="Disordered" evidence="3">
    <location>
        <begin position="1176"/>
        <end position="1245"/>
    </location>
</feature>
<dbReference type="Gene3D" id="3.40.50.720">
    <property type="entry name" value="NAD(P)-binding Rossmann-like Domain"/>
    <property type="match status" value="1"/>
</dbReference>
<dbReference type="Proteomes" id="UP000541558">
    <property type="component" value="Unassembled WGS sequence"/>
</dbReference>
<protein>
    <submittedName>
        <fullName evidence="6">Uncharacterized protein</fullName>
    </submittedName>
</protein>
<feature type="region of interest" description="Disordered" evidence="3">
    <location>
        <begin position="871"/>
        <end position="899"/>
    </location>
</feature>
<sequence>MVFVKPPLDGSLSMVEIYDFHWWNNPNHPLFKYERFVDGMTGETEVETITWAHAVRAIHNAVAYVERVCTNQSGSAMPQGSVVGILANLDTFTYFVLIAGIMRAGYIPLPISPRNPATSIVHLLRETGARHLLASSDPGIQRLGEAVALTFNNSLGGGAGQRDTGSRTASAAGSPLTPDNVPHHGLGLAGPPTPRVTPGPPLLDGLQFSPAPTFDFLFDGFDDSFEPPRPVPHTPSEDTVLILHSSGTMSLPKPIHFNSVINTFNGQTGLVLSLNSDVPCDGGCPDDLDGEPTVTFIFSPCLWHPIRYGIMPYLVATLAYALRMSDSICLLPWSLYAFGLMAVGFTISSFPPEALHILPNPDRLLASACASGSDTLLCAPSYLEAWCRSTQHVETLKTFKRVFYAGAPLYADTGDYLSSLGVRLCPFYGATEFGIPIDVPAEPEGSLEDWEYFQLSTRRYEVELIPSHEDVFLLVILAEPFKRSHVLNYYWKSEKMYNTMDLLQRHPTKPYLWRVYGRADEQITHSTLEKTNPVPIELRLKKHPKILNAMVFGQGRPLPGVLIEIRPEFLPKSNPAPSPVQLSQVQSPSLACEREKLLNEIWFYMDQINEFSPTHSRVVQDMLLLADPSKPFVITAKGTAKKETVLKDYEKEIEEAYQAAQFGSLMPGVPSPEAWEFEECLELVRRIVCGIMQEDDACSTCDPDDVKGKGRQRSVIGDDADLIAMGCDSIKVARIKNTVLSALHHGAKVSCRRVPHNIVYANPTIRKLGTYVGKIVVQGHGLVPGGVLSQRIAEMEDMVRRYTQNVPGRAPGRKGRRGRGRGQGQSRAGEREEDNKRGDVVLLTGSTGATAAHVLERLVNDQNVDKVYVLNRPDKHRRCQNPEHNPSGSASDTDHSTPAERHEGVFNLYGLDSSVLMSDKVIFLEGQLPEYFLGLQPATYVRLQMEVTCVIHAGWPSNLSAHLSSLEPLVAGTRNLLDFAIGSRLSTLPRFVFVSTMFIFSNWVGGPRSPEIPNTRPTSALGQGYGESKWVAERVIDIVADEVNRTHSPLEAVIVRVGHVSGGRNGAWDSRAWVPRLVRGAVDVGCLPRAQGDITWIPVHLVAAIILEIALPRPSGSNSAHNNPGSPTNRYFNLTHPNPVSVDVVFSALAHHLGVPLVAYETWLAALHANAALNSGVGGSNSSSSSSSGAAGLAGLPGLSTDPPVSGNSLRIQTSTTSTTLHSPSSVASSRTRSPRSPASPSSLSTQNAALPLLDFFRALYKPVKPWSKDKEAFGFPLAQGERSMKASPTLAGLAEMDVGKEVGSWVRGWKGAGIL</sequence>
<feature type="compositionally biased region" description="Low complexity" evidence="3">
    <location>
        <begin position="1214"/>
        <end position="1245"/>
    </location>
</feature>
<keyword evidence="7" id="KW-1185">Reference proteome</keyword>
<dbReference type="Pfam" id="PF07993">
    <property type="entry name" value="NAD_binding_4"/>
    <property type="match status" value="1"/>
</dbReference>
<feature type="compositionally biased region" description="Low complexity" evidence="3">
    <location>
        <begin position="1176"/>
        <end position="1200"/>
    </location>
</feature>
<dbReference type="InterPro" id="IPR013120">
    <property type="entry name" value="FAR_NAD-bd"/>
</dbReference>
<dbReference type="PANTHER" id="PTHR43439">
    <property type="entry name" value="PHENYLACETATE-COENZYME A LIGASE"/>
    <property type="match status" value="1"/>
</dbReference>
<accession>A0A8H5CD95</accession>
<feature type="domain" description="Thioester reductase (TE)" evidence="5">
    <location>
        <begin position="843"/>
        <end position="1106"/>
    </location>
</feature>
<evidence type="ECO:0000256" key="3">
    <source>
        <dbReference type="SAM" id="MobiDB-lite"/>
    </source>
</evidence>
<dbReference type="SUPFAM" id="SSF51735">
    <property type="entry name" value="NAD(P)-binding Rossmann-fold domains"/>
    <property type="match status" value="1"/>
</dbReference>
<comment type="caution">
    <text evidence="6">The sequence shown here is derived from an EMBL/GenBank/DDBJ whole genome shotgun (WGS) entry which is preliminary data.</text>
</comment>
<feature type="compositionally biased region" description="Basic and acidic residues" evidence="3">
    <location>
        <begin position="828"/>
        <end position="839"/>
    </location>
</feature>
<feature type="compositionally biased region" description="Polar residues" evidence="3">
    <location>
        <begin position="882"/>
        <end position="891"/>
    </location>
</feature>
<feature type="region of interest" description="Disordered" evidence="3">
    <location>
        <begin position="156"/>
        <end position="186"/>
    </location>
</feature>
<feature type="compositionally biased region" description="Basic residues" evidence="3">
    <location>
        <begin position="811"/>
        <end position="820"/>
    </location>
</feature>
<evidence type="ECO:0000256" key="2">
    <source>
        <dbReference type="ARBA" id="ARBA00022553"/>
    </source>
</evidence>
<evidence type="ECO:0000313" key="7">
    <source>
        <dbReference type="Proteomes" id="UP000541558"/>
    </source>
</evidence>
<feature type="region of interest" description="Disordered" evidence="3">
    <location>
        <begin position="802"/>
        <end position="840"/>
    </location>
</feature>
<reference evidence="6 7" key="1">
    <citation type="journal article" date="2020" name="ISME J.">
        <title>Uncovering the hidden diversity of litter-decomposition mechanisms in mushroom-forming fungi.</title>
        <authorList>
            <person name="Floudas D."/>
            <person name="Bentzer J."/>
            <person name="Ahren D."/>
            <person name="Johansson T."/>
            <person name="Persson P."/>
            <person name="Tunlid A."/>
        </authorList>
    </citation>
    <scope>NUCLEOTIDE SEQUENCE [LARGE SCALE GENOMIC DNA]</scope>
    <source>
        <strain evidence="6 7">CBS 175.51</strain>
    </source>
</reference>
<evidence type="ECO:0000256" key="1">
    <source>
        <dbReference type="ARBA" id="ARBA00022450"/>
    </source>
</evidence>
<dbReference type="PANTHER" id="PTHR43439:SF2">
    <property type="entry name" value="ENZYME, PUTATIVE (JCVI)-RELATED"/>
    <property type="match status" value="1"/>
</dbReference>
<name>A0A8H5CD95_9AGAR</name>
<evidence type="ECO:0000259" key="4">
    <source>
        <dbReference type="Pfam" id="PF00501"/>
    </source>
</evidence>
<keyword evidence="2" id="KW-0597">Phosphoprotein</keyword>
<proteinExistence type="predicted"/>
<dbReference type="Pfam" id="PF00501">
    <property type="entry name" value="AMP-binding"/>
    <property type="match status" value="1"/>
</dbReference>
<gene>
    <name evidence="6" type="ORF">D9611_011477</name>
</gene>
<dbReference type="InterPro" id="IPR036291">
    <property type="entry name" value="NAD(P)-bd_dom_sf"/>
</dbReference>
<dbReference type="InterPro" id="IPR000873">
    <property type="entry name" value="AMP-dep_synth/lig_dom"/>
</dbReference>